<dbReference type="SUPFAM" id="SSF49503">
    <property type="entry name" value="Cupredoxins"/>
    <property type="match status" value="1"/>
</dbReference>
<keyword evidence="2" id="KW-0325">Glycoprotein</keyword>
<keyword evidence="6" id="KW-1185">Reference proteome</keyword>
<dbReference type="Gene3D" id="2.60.40.420">
    <property type="entry name" value="Cupredoxins - blue copper proteins"/>
    <property type="match status" value="1"/>
</dbReference>
<dbReference type="SMR" id="A0A498HUA7"/>
<feature type="chain" id="PRO_5019794747" description="Phytocyanin domain-containing protein" evidence="3">
    <location>
        <begin position="36"/>
        <end position="139"/>
    </location>
</feature>
<dbReference type="PANTHER" id="PTHR33021">
    <property type="entry name" value="BLUE COPPER PROTEIN"/>
    <property type="match status" value="1"/>
</dbReference>
<dbReference type="EMBL" id="RDQH01000341">
    <property type="protein sequence ID" value="RXH74360.1"/>
    <property type="molecule type" value="Genomic_DNA"/>
</dbReference>
<evidence type="ECO:0000256" key="3">
    <source>
        <dbReference type="SAM" id="SignalP"/>
    </source>
</evidence>
<dbReference type="Pfam" id="PF02298">
    <property type="entry name" value="Cu_bind_like"/>
    <property type="match status" value="1"/>
</dbReference>
<comment type="caution">
    <text evidence="5">The sequence shown here is derived from an EMBL/GenBank/DDBJ whole genome shotgun (WGS) entry which is preliminary data.</text>
</comment>
<evidence type="ECO:0000256" key="2">
    <source>
        <dbReference type="ARBA" id="ARBA00023180"/>
    </source>
</evidence>
<evidence type="ECO:0000259" key="4">
    <source>
        <dbReference type="PROSITE" id="PS51485"/>
    </source>
</evidence>
<dbReference type="GO" id="GO:0005886">
    <property type="term" value="C:plasma membrane"/>
    <property type="evidence" value="ECO:0007669"/>
    <property type="project" value="TreeGrafter"/>
</dbReference>
<gene>
    <name evidence="5" type="ORF">DVH24_029081</name>
</gene>
<feature type="domain" description="Phytocyanin" evidence="4">
    <location>
        <begin position="36"/>
        <end position="138"/>
    </location>
</feature>
<feature type="signal peptide" evidence="3">
    <location>
        <begin position="1"/>
        <end position="35"/>
    </location>
</feature>
<sequence>MSQIRLPNTTMTNVMSAMTMMVVLILMLQLHEAKAATYIVGDQRGWTIPPYDNYYKTWASKHRVKVNDILVFKFEYGKQNWAWVERHDYNVCNTTAVPVVASKYTIVLRVLTPTTFHFMCSFPGHCSRGQKMSLTVVCA</sequence>
<evidence type="ECO:0000256" key="1">
    <source>
        <dbReference type="ARBA" id="ARBA00023157"/>
    </source>
</evidence>
<name>A0A498HUA7_MALDO</name>
<reference evidence="5 6" key="1">
    <citation type="submission" date="2018-10" db="EMBL/GenBank/DDBJ databases">
        <title>A high-quality apple genome assembly.</title>
        <authorList>
            <person name="Hu J."/>
        </authorList>
    </citation>
    <scope>NUCLEOTIDE SEQUENCE [LARGE SCALE GENOMIC DNA]</scope>
    <source>
        <strain evidence="6">cv. HFTH1</strain>
        <tissue evidence="5">Young leaf</tissue>
    </source>
</reference>
<dbReference type="PROSITE" id="PS51485">
    <property type="entry name" value="PHYTOCYANIN"/>
    <property type="match status" value="1"/>
</dbReference>
<dbReference type="GO" id="GO:0009055">
    <property type="term" value="F:electron transfer activity"/>
    <property type="evidence" value="ECO:0007669"/>
    <property type="project" value="InterPro"/>
</dbReference>
<protein>
    <recommendedName>
        <fullName evidence="4">Phytocyanin domain-containing protein</fullName>
    </recommendedName>
</protein>
<evidence type="ECO:0000313" key="5">
    <source>
        <dbReference type="EMBL" id="RXH74360.1"/>
    </source>
</evidence>
<dbReference type="InterPro" id="IPR039391">
    <property type="entry name" value="Phytocyanin-like"/>
</dbReference>
<keyword evidence="3" id="KW-0732">Signal</keyword>
<dbReference type="FunFam" id="2.60.40.420:FF:000034">
    <property type="entry name" value="Cupredoxin superfamily protein"/>
    <property type="match status" value="1"/>
</dbReference>
<keyword evidence="1" id="KW-1015">Disulfide bond</keyword>
<evidence type="ECO:0000313" key="6">
    <source>
        <dbReference type="Proteomes" id="UP000290289"/>
    </source>
</evidence>
<dbReference type="Proteomes" id="UP000290289">
    <property type="component" value="Chromosome 15"/>
</dbReference>
<accession>A0A498HUA7</accession>
<proteinExistence type="predicted"/>
<dbReference type="PANTHER" id="PTHR33021:SF325">
    <property type="entry name" value="PHYTOCYANIN DOMAIN-CONTAINING PROTEIN"/>
    <property type="match status" value="1"/>
</dbReference>
<dbReference type="AlphaFoldDB" id="A0A498HUA7"/>
<organism evidence="5 6">
    <name type="scientific">Malus domestica</name>
    <name type="common">Apple</name>
    <name type="synonym">Pyrus malus</name>
    <dbReference type="NCBI Taxonomy" id="3750"/>
    <lineage>
        <taxon>Eukaryota</taxon>
        <taxon>Viridiplantae</taxon>
        <taxon>Streptophyta</taxon>
        <taxon>Embryophyta</taxon>
        <taxon>Tracheophyta</taxon>
        <taxon>Spermatophyta</taxon>
        <taxon>Magnoliopsida</taxon>
        <taxon>eudicotyledons</taxon>
        <taxon>Gunneridae</taxon>
        <taxon>Pentapetalae</taxon>
        <taxon>rosids</taxon>
        <taxon>fabids</taxon>
        <taxon>Rosales</taxon>
        <taxon>Rosaceae</taxon>
        <taxon>Amygdaloideae</taxon>
        <taxon>Maleae</taxon>
        <taxon>Malus</taxon>
    </lineage>
</organism>
<dbReference type="InterPro" id="IPR003245">
    <property type="entry name" value="Phytocyanin_dom"/>
</dbReference>
<dbReference type="InterPro" id="IPR008972">
    <property type="entry name" value="Cupredoxin"/>
</dbReference>